<keyword evidence="3" id="KW-1185">Reference proteome</keyword>
<sequence length="787" mass="90058">MLALHLPRCLFHSSRYLQIRTLRTIPRKIPTYTRTFNPTLHEPPLPVEPISTDEPAASLQHASTRGTLSPRTSLTLPWQSRRCDSNNGGRNNAGGRRIEIAQVNQERTRCRPYTKFKQVAQLVRSAGLKSDELRRRFWKVYNRAKSADPHFVSTISNRDWKALWNIQAAESEDQVKRALRLVELFDDMASVGISSTWKQRAEHLESSIALGTDSKLAKQWKGEPSTLGFRLQPSKPEQLEMKARLHAHAGNLAYARKIIDKLFDKHHEWDPSVIITVFRLHTSSTSIRDNEAAEEMYDETKARLGDNMTLELYDAFLHGFQEARRLESAKQVFVDMIGGGCLATSESAEDLNQVLKRLHVLYSIGLDMSVMSNIITDAIKVLPAQYLGRLFGDWMQVAVIEQAPEAASQIFDTMLQRGFMPDTYHFNMLIRALLRTQQSPNVLKAENIGWQMINEARKAYKSDTKLGSSIPKTTKDRSIRRSHDFPPANVTTFALIMHHHAKKLQWEYVEYLLRQLKESQIRPNTTMMNVLMHNKTRQGAYMETWLIYKELTNPPDDVDITAIDLFPNGATIRHLWVVLRFALADPEHQGFTFLLPSPEKLLLETRKWWRMCQRRPDASRFHLGLAGADHGGISALMLHCFSYTQDLPGTLIALHVLRLDFNIYPTPREVDIIKRHLAWIDPLGDDADDQARFEFRKAKRIATEQVEQMWQIVLEQRLKRMGLTVDEARELKGDEGREFGINLLSEVIRVVLKRRHGAKGAEKAIKTAGENAGFRGTTGDMTAYEVA</sequence>
<dbReference type="InterPro" id="IPR051222">
    <property type="entry name" value="PPR/CCM1_RNA-binding"/>
</dbReference>
<evidence type="ECO:0008006" key="4">
    <source>
        <dbReference type="Google" id="ProtNLM"/>
    </source>
</evidence>
<organism evidence="2 3">
    <name type="scientific">Ampelomyces quisqualis</name>
    <name type="common">Powdery mildew agent</name>
    <dbReference type="NCBI Taxonomy" id="50730"/>
    <lineage>
        <taxon>Eukaryota</taxon>
        <taxon>Fungi</taxon>
        <taxon>Dikarya</taxon>
        <taxon>Ascomycota</taxon>
        <taxon>Pezizomycotina</taxon>
        <taxon>Dothideomycetes</taxon>
        <taxon>Pleosporomycetidae</taxon>
        <taxon>Pleosporales</taxon>
        <taxon>Pleosporineae</taxon>
        <taxon>Phaeosphaeriaceae</taxon>
        <taxon>Ampelomyces</taxon>
    </lineage>
</organism>
<proteinExistence type="predicted"/>
<gene>
    <name evidence="2" type="ORF">BDU57DRAFT_523048</name>
</gene>
<dbReference type="InterPro" id="IPR011990">
    <property type="entry name" value="TPR-like_helical_dom_sf"/>
</dbReference>
<evidence type="ECO:0000256" key="1">
    <source>
        <dbReference type="ARBA" id="ARBA00022737"/>
    </source>
</evidence>
<reference evidence="2" key="1">
    <citation type="journal article" date="2020" name="Stud. Mycol.">
        <title>101 Dothideomycetes genomes: a test case for predicting lifestyles and emergence of pathogens.</title>
        <authorList>
            <person name="Haridas S."/>
            <person name="Albert R."/>
            <person name="Binder M."/>
            <person name="Bloem J."/>
            <person name="Labutti K."/>
            <person name="Salamov A."/>
            <person name="Andreopoulos B."/>
            <person name="Baker S."/>
            <person name="Barry K."/>
            <person name="Bills G."/>
            <person name="Bluhm B."/>
            <person name="Cannon C."/>
            <person name="Castanera R."/>
            <person name="Culley D."/>
            <person name="Daum C."/>
            <person name="Ezra D."/>
            <person name="Gonzalez J."/>
            <person name="Henrissat B."/>
            <person name="Kuo A."/>
            <person name="Liang C."/>
            <person name="Lipzen A."/>
            <person name="Lutzoni F."/>
            <person name="Magnuson J."/>
            <person name="Mondo S."/>
            <person name="Nolan M."/>
            <person name="Ohm R."/>
            <person name="Pangilinan J."/>
            <person name="Park H.-J."/>
            <person name="Ramirez L."/>
            <person name="Alfaro M."/>
            <person name="Sun H."/>
            <person name="Tritt A."/>
            <person name="Yoshinaga Y."/>
            <person name="Zwiers L.-H."/>
            <person name="Turgeon B."/>
            <person name="Goodwin S."/>
            <person name="Spatafora J."/>
            <person name="Crous P."/>
            <person name="Grigoriev I."/>
        </authorList>
    </citation>
    <scope>NUCLEOTIDE SEQUENCE</scope>
    <source>
        <strain evidence="2">HMLAC05119</strain>
    </source>
</reference>
<dbReference type="AlphaFoldDB" id="A0A6A5QDV5"/>
<keyword evidence="1" id="KW-0677">Repeat</keyword>
<accession>A0A6A5QDV5</accession>
<protein>
    <recommendedName>
        <fullName evidence="4">Pentatricopeptide repeat protein</fullName>
    </recommendedName>
</protein>
<dbReference type="Gene3D" id="1.25.40.10">
    <property type="entry name" value="Tetratricopeptide repeat domain"/>
    <property type="match status" value="2"/>
</dbReference>
<dbReference type="PANTHER" id="PTHR47942:SF63">
    <property type="entry name" value="PENTATRICOPEPTIDE REPEAT-CONTAINING PROTEIN"/>
    <property type="match status" value="1"/>
</dbReference>
<evidence type="ECO:0000313" key="2">
    <source>
        <dbReference type="EMBL" id="KAF1912644.1"/>
    </source>
</evidence>
<evidence type="ECO:0000313" key="3">
    <source>
        <dbReference type="Proteomes" id="UP000800096"/>
    </source>
</evidence>
<dbReference type="PANTHER" id="PTHR47942">
    <property type="entry name" value="TETRATRICOPEPTIDE REPEAT (TPR)-LIKE SUPERFAMILY PROTEIN-RELATED"/>
    <property type="match status" value="1"/>
</dbReference>
<dbReference type="EMBL" id="ML979140">
    <property type="protein sequence ID" value="KAF1912644.1"/>
    <property type="molecule type" value="Genomic_DNA"/>
</dbReference>
<dbReference type="OrthoDB" id="185373at2759"/>
<name>A0A6A5QDV5_AMPQU</name>
<dbReference type="Proteomes" id="UP000800096">
    <property type="component" value="Unassembled WGS sequence"/>
</dbReference>